<evidence type="ECO:0000256" key="1">
    <source>
        <dbReference type="ARBA" id="ARBA00004606"/>
    </source>
</evidence>
<dbReference type="GO" id="GO:0016757">
    <property type="term" value="F:glycosyltransferase activity"/>
    <property type="evidence" value="ECO:0007669"/>
    <property type="project" value="UniProtKB-KW"/>
</dbReference>
<dbReference type="OMA" id="RENKQMA"/>
<gene>
    <name evidence="6" type="ORF">CICLE_v10010539mg</name>
</gene>
<dbReference type="Proteomes" id="UP000030687">
    <property type="component" value="Unassembled WGS sequence"/>
</dbReference>
<dbReference type="AlphaFoldDB" id="V4U105"/>
<evidence type="ECO:0000313" key="7">
    <source>
        <dbReference type="Proteomes" id="UP000030687"/>
    </source>
</evidence>
<sequence length="236" mass="27114">FFHTQKYNSGCYIFFTSSGCRSAFSEAAAPVIMRENKQMAYRLVIKETSNPVQSKNPKIASMFLTQGSLPFELLWDKFSIFSVYVHALRDKPVHLSRYFIDRDICSDQVIWGRISMVNAERRLLANALKDPDNQHFVLLSDSCVPLHIFDYVYNYLMYSNVSFVDCYKYPGLHGNGRYSESMLPEAELKDLRKGVQLKFLAYGYIVKLLGGAKPWGECQSLGRCQIMKNPPKLKSK</sequence>
<keyword evidence="4" id="KW-0472">Membrane</keyword>
<dbReference type="PANTHER" id="PTHR31042:SF150">
    <property type="entry name" value="OS06G0661900 PROTEIN"/>
    <property type="match status" value="1"/>
</dbReference>
<evidence type="ECO:0000256" key="5">
    <source>
        <dbReference type="ARBA" id="ARBA00023180"/>
    </source>
</evidence>
<evidence type="ECO:0000313" key="6">
    <source>
        <dbReference type="EMBL" id="ESR66523.1"/>
    </source>
</evidence>
<evidence type="ECO:0000256" key="4">
    <source>
        <dbReference type="ARBA" id="ARBA00023136"/>
    </source>
</evidence>
<dbReference type="GO" id="GO:0016020">
    <property type="term" value="C:membrane"/>
    <property type="evidence" value="ECO:0007669"/>
    <property type="project" value="UniProtKB-SubCell"/>
</dbReference>
<dbReference type="EMBL" id="KI535697">
    <property type="protein sequence ID" value="ESR66523.1"/>
    <property type="molecule type" value="Genomic_DNA"/>
</dbReference>
<dbReference type="PANTHER" id="PTHR31042">
    <property type="entry name" value="CORE-2/I-BRANCHING BETA-1,6-N-ACETYLGLUCOSAMINYLTRANSFERASE FAMILY PROTEIN-RELATED"/>
    <property type="match status" value="1"/>
</dbReference>
<proteinExistence type="predicted"/>
<protein>
    <recommendedName>
        <fullName evidence="8">Core-2/I-branching beta-1,6-N-acetylglucosaminyltransferase family protein</fullName>
    </recommendedName>
</protein>
<name>V4U105_CITCL</name>
<evidence type="ECO:0000256" key="2">
    <source>
        <dbReference type="ARBA" id="ARBA00022676"/>
    </source>
</evidence>
<organism evidence="6 7">
    <name type="scientific">Citrus clementina</name>
    <name type="common">Clementine</name>
    <name type="synonym">Citrus deliciosa x Citrus sinensis</name>
    <dbReference type="NCBI Taxonomy" id="85681"/>
    <lineage>
        <taxon>Eukaryota</taxon>
        <taxon>Viridiplantae</taxon>
        <taxon>Streptophyta</taxon>
        <taxon>Embryophyta</taxon>
        <taxon>Tracheophyta</taxon>
        <taxon>Spermatophyta</taxon>
        <taxon>Magnoliopsida</taxon>
        <taxon>eudicotyledons</taxon>
        <taxon>Gunneridae</taxon>
        <taxon>Pentapetalae</taxon>
        <taxon>rosids</taxon>
        <taxon>malvids</taxon>
        <taxon>Sapindales</taxon>
        <taxon>Rutaceae</taxon>
        <taxon>Aurantioideae</taxon>
        <taxon>Citrus</taxon>
    </lineage>
</organism>
<evidence type="ECO:0000256" key="3">
    <source>
        <dbReference type="ARBA" id="ARBA00022679"/>
    </source>
</evidence>
<dbReference type="InParanoid" id="V4U105"/>
<dbReference type="eggNOG" id="ENOG502QU30">
    <property type="taxonomic scope" value="Eukaryota"/>
</dbReference>
<accession>V4U105</accession>
<keyword evidence="5" id="KW-0325">Glycoprotein</keyword>
<keyword evidence="2" id="KW-0328">Glycosyltransferase</keyword>
<comment type="subcellular location">
    <subcellularLocation>
        <location evidence="1">Membrane</location>
        <topology evidence="1">Single-pass type II membrane protein</topology>
    </subcellularLocation>
</comment>
<evidence type="ECO:0008006" key="8">
    <source>
        <dbReference type="Google" id="ProtNLM"/>
    </source>
</evidence>
<dbReference type="InterPro" id="IPR003406">
    <property type="entry name" value="Glyco_trans_14"/>
</dbReference>
<keyword evidence="3" id="KW-0808">Transferase</keyword>
<dbReference type="KEGG" id="cic:CICLE_v10010539mg"/>
<dbReference type="STRING" id="85681.V4U105"/>
<reference evidence="6 7" key="1">
    <citation type="submission" date="2013-10" db="EMBL/GenBank/DDBJ databases">
        <authorList>
            <consortium name="International Citrus Genome Consortium"/>
            <person name="Jenkins J."/>
            <person name="Schmutz J."/>
            <person name="Prochnik S."/>
            <person name="Rokhsar D."/>
            <person name="Gmitter F."/>
            <person name="Ollitrault P."/>
            <person name="Machado M."/>
            <person name="Talon M."/>
            <person name="Wincker P."/>
            <person name="Jaillon O."/>
            <person name="Morgante M."/>
        </authorList>
    </citation>
    <scope>NUCLEOTIDE SEQUENCE</scope>
    <source>
        <strain evidence="7">cv. Clemenules</strain>
    </source>
</reference>
<dbReference type="Gramene" id="ESR66523">
    <property type="protein sequence ID" value="ESR66523"/>
    <property type="gene ID" value="CICLE_v10010539mg"/>
</dbReference>
<feature type="non-terminal residue" evidence="6">
    <location>
        <position position="1"/>
    </location>
</feature>
<dbReference type="Pfam" id="PF02485">
    <property type="entry name" value="Branch"/>
    <property type="match status" value="1"/>
</dbReference>
<keyword evidence="7" id="KW-1185">Reference proteome</keyword>
<dbReference type="InterPro" id="IPR044174">
    <property type="entry name" value="BC10-like"/>
</dbReference>